<dbReference type="InterPro" id="IPR051310">
    <property type="entry name" value="MCP_chemotaxis"/>
</dbReference>
<dbReference type="Pfam" id="PF00015">
    <property type="entry name" value="MCPsignal"/>
    <property type="match status" value="1"/>
</dbReference>
<dbReference type="InterPro" id="IPR004089">
    <property type="entry name" value="MCPsignal_dom"/>
</dbReference>
<accession>A0ABQ0AX21</accession>
<keyword evidence="1" id="KW-0145">Chemotaxis</keyword>
<dbReference type="EMBL" id="BAABXL010000001">
    <property type="protein sequence ID" value="GAA6268580.1"/>
    <property type="molecule type" value="Genomic_DNA"/>
</dbReference>
<dbReference type="InterPro" id="IPR003660">
    <property type="entry name" value="HAMP_dom"/>
</dbReference>
<name>A0ABQ0AX21_9FIRM</name>
<protein>
    <recommendedName>
        <fullName evidence="10">Methyl-accepting chemotaxis protein</fullName>
    </recommendedName>
</protein>
<feature type="domain" description="Methyl-accepting transducer" evidence="6">
    <location>
        <begin position="315"/>
        <end position="544"/>
    </location>
</feature>
<sequence length="592" mass="64173">MKNRKMSQKITIAFGTVIACFLVTVAAMFYGMSTISRSYVKFHDQSHQALMHTYEIRVNLQAALKNLGLAVISDTSEDSSKYGQLAQEYVDEMTKSLDWLKSNYKGDQTLINQFSAQIADATSLRTQIVELTSRGDSFSDSQSSKLLMEQYNPLIEEATENLQTFADQVEEASNKEYNTSMVTRNILYVVAVVIIIAALVITCIMALALIRAVVNPVKQLQKAMNDMERGSLDIEVDYEAEDELGMLVRDLRIVVNFLKGVVADEDHMLNEFSKGNFNVNSSMEKEYCGVYVSIYESMIRLRDNLNSTLANVTQSADQVAAGSDQVSSGAQALSQGATEQASSVEELAATINEISDNVEKNAQNAKTASDMADAVKAQAGESRQRMQEMLAAMSDISDSSSEIGKIIKTIEDIAFQTNILALNAAVEAARAGAAGKGFAVVADEVRNLAGKSAEASKNTSSLIEGSLHAVERGTRIANDTAKALDQLTEGVQNVAQTIEEISTASESQAESVKQVNEGIGQISSVVQSNSATAEESAAASEELSSQAQILKDLVGRFALRNTSETDLPSQQHTVSDFDSNLSYGADEYSDKY</sequence>
<dbReference type="PROSITE" id="PS50111">
    <property type="entry name" value="CHEMOTAXIS_TRANSDUC_2"/>
    <property type="match status" value="1"/>
</dbReference>
<keyword evidence="9" id="KW-1185">Reference proteome</keyword>
<dbReference type="SMART" id="SM00283">
    <property type="entry name" value="MA"/>
    <property type="match status" value="1"/>
</dbReference>
<dbReference type="CDD" id="cd06225">
    <property type="entry name" value="HAMP"/>
    <property type="match status" value="1"/>
</dbReference>
<comment type="similarity">
    <text evidence="2">Belongs to the methyl-accepting chemotaxis (MCP) protein family.</text>
</comment>
<feature type="transmembrane region" description="Helical" evidence="5">
    <location>
        <begin position="186"/>
        <end position="214"/>
    </location>
</feature>
<dbReference type="PANTHER" id="PTHR43531:SF11">
    <property type="entry name" value="METHYL-ACCEPTING CHEMOTAXIS PROTEIN 3"/>
    <property type="match status" value="1"/>
</dbReference>
<feature type="domain" description="HAMP" evidence="7">
    <location>
        <begin position="211"/>
        <end position="263"/>
    </location>
</feature>
<comment type="caution">
    <text evidence="8">The sequence shown here is derived from an EMBL/GenBank/DDBJ whole genome shotgun (WGS) entry which is preliminary data.</text>
</comment>
<dbReference type="SUPFAM" id="SSF58104">
    <property type="entry name" value="Methyl-accepting chemotaxis protein (MCP) signaling domain"/>
    <property type="match status" value="1"/>
</dbReference>
<keyword evidence="5" id="KW-1133">Transmembrane helix</keyword>
<evidence type="ECO:0000256" key="4">
    <source>
        <dbReference type="SAM" id="MobiDB-lite"/>
    </source>
</evidence>
<gene>
    <name evidence="8" type="ORF">F130042H8_16400</name>
</gene>
<keyword evidence="5" id="KW-0472">Membrane</keyword>
<evidence type="ECO:0000256" key="3">
    <source>
        <dbReference type="PROSITE-ProRule" id="PRU00284"/>
    </source>
</evidence>
<dbReference type="Pfam" id="PF00672">
    <property type="entry name" value="HAMP"/>
    <property type="match status" value="1"/>
</dbReference>
<evidence type="ECO:0000313" key="9">
    <source>
        <dbReference type="Proteomes" id="UP001600894"/>
    </source>
</evidence>
<dbReference type="SMART" id="SM00304">
    <property type="entry name" value="HAMP"/>
    <property type="match status" value="2"/>
</dbReference>
<dbReference type="Gene3D" id="6.10.340.10">
    <property type="match status" value="1"/>
</dbReference>
<evidence type="ECO:0000256" key="5">
    <source>
        <dbReference type="SAM" id="Phobius"/>
    </source>
</evidence>
<keyword evidence="5" id="KW-0812">Transmembrane</keyword>
<keyword evidence="3" id="KW-0807">Transducer</keyword>
<evidence type="ECO:0008006" key="10">
    <source>
        <dbReference type="Google" id="ProtNLM"/>
    </source>
</evidence>
<feature type="compositionally biased region" description="Polar residues" evidence="4">
    <location>
        <begin position="562"/>
        <end position="582"/>
    </location>
</feature>
<evidence type="ECO:0000259" key="6">
    <source>
        <dbReference type="PROSITE" id="PS50111"/>
    </source>
</evidence>
<dbReference type="Gene3D" id="1.10.287.950">
    <property type="entry name" value="Methyl-accepting chemotaxis protein"/>
    <property type="match status" value="1"/>
</dbReference>
<dbReference type="Proteomes" id="UP001600894">
    <property type="component" value="Unassembled WGS sequence"/>
</dbReference>
<dbReference type="PROSITE" id="PS51257">
    <property type="entry name" value="PROKAR_LIPOPROTEIN"/>
    <property type="match status" value="1"/>
</dbReference>
<evidence type="ECO:0000259" key="7">
    <source>
        <dbReference type="PROSITE" id="PS50885"/>
    </source>
</evidence>
<organism evidence="8 9">
    <name type="scientific">Enterocloster alcoholdehydrogenati</name>
    <dbReference type="NCBI Taxonomy" id="2547410"/>
    <lineage>
        <taxon>Bacteria</taxon>
        <taxon>Bacillati</taxon>
        <taxon>Bacillota</taxon>
        <taxon>Clostridia</taxon>
        <taxon>Lachnospirales</taxon>
        <taxon>Lachnospiraceae</taxon>
        <taxon>Enterocloster</taxon>
    </lineage>
</organism>
<feature type="region of interest" description="Disordered" evidence="4">
    <location>
        <begin position="562"/>
        <end position="592"/>
    </location>
</feature>
<dbReference type="RefSeq" id="WP_390469610.1">
    <property type="nucleotide sequence ID" value="NZ_BAABXL010000001.1"/>
</dbReference>
<dbReference type="PANTHER" id="PTHR43531">
    <property type="entry name" value="PROTEIN ICFG"/>
    <property type="match status" value="1"/>
</dbReference>
<evidence type="ECO:0000313" key="8">
    <source>
        <dbReference type="EMBL" id="GAA6268580.1"/>
    </source>
</evidence>
<evidence type="ECO:0000256" key="2">
    <source>
        <dbReference type="ARBA" id="ARBA00029447"/>
    </source>
</evidence>
<dbReference type="PROSITE" id="PS50885">
    <property type="entry name" value="HAMP"/>
    <property type="match status" value="1"/>
</dbReference>
<evidence type="ECO:0000256" key="1">
    <source>
        <dbReference type="ARBA" id="ARBA00022500"/>
    </source>
</evidence>
<proteinExistence type="inferred from homology"/>
<reference evidence="8 9" key="1">
    <citation type="submission" date="2024-04" db="EMBL/GenBank/DDBJ databases">
        <title>Defined microbial consortia suppress multidrug-resistant proinflammatory Enterobacteriaceae via ecological control.</title>
        <authorList>
            <person name="Furuichi M."/>
            <person name="Kawaguchi T."/>
            <person name="Pust M."/>
            <person name="Yasuma K."/>
            <person name="Plichta D."/>
            <person name="Hasegawa N."/>
            <person name="Ohya T."/>
            <person name="Bhattarai S."/>
            <person name="Sasajima S."/>
            <person name="Aoto Y."/>
            <person name="Tuganbaev T."/>
            <person name="Yaginuma M."/>
            <person name="Ueda M."/>
            <person name="Okahashi N."/>
            <person name="Amafuji K."/>
            <person name="Kiridooshi Y."/>
            <person name="Sugita K."/>
            <person name="Strazar M."/>
            <person name="Skelly A."/>
            <person name="Suda W."/>
            <person name="Hattori M."/>
            <person name="Nakamoto N."/>
            <person name="Caballero S."/>
            <person name="Norman J."/>
            <person name="Olle B."/>
            <person name="Tanoue T."/>
            <person name="Arita M."/>
            <person name="Bucci V."/>
            <person name="Atarashi K."/>
            <person name="Xavier R."/>
            <person name="Honda K."/>
        </authorList>
    </citation>
    <scope>NUCLEOTIDE SEQUENCE [LARGE SCALE GENOMIC DNA]</scope>
    <source>
        <strain evidence="9">f13</strain>
    </source>
</reference>
<feature type="transmembrane region" description="Helical" evidence="5">
    <location>
        <begin position="12"/>
        <end position="32"/>
    </location>
</feature>